<gene>
    <name evidence="8" type="ORF">K8V65_09070</name>
</gene>
<feature type="transmembrane region" description="Helical" evidence="6">
    <location>
        <begin position="84"/>
        <end position="102"/>
    </location>
</feature>
<dbReference type="SUPFAM" id="SSF103481">
    <property type="entry name" value="Multidrug resistance efflux transporter EmrE"/>
    <property type="match status" value="1"/>
</dbReference>
<keyword evidence="3 6" id="KW-0812">Transmembrane</keyword>
<dbReference type="AlphaFoldDB" id="A0A921L8H8"/>
<evidence type="ECO:0000313" key="8">
    <source>
        <dbReference type="EMBL" id="HJF85798.1"/>
    </source>
</evidence>
<comment type="similarity">
    <text evidence="2">Belongs to the EamA transporter family.</text>
</comment>
<evidence type="ECO:0000313" key="9">
    <source>
        <dbReference type="Proteomes" id="UP000780768"/>
    </source>
</evidence>
<keyword evidence="5 6" id="KW-0472">Membrane</keyword>
<feature type="transmembrane region" description="Helical" evidence="6">
    <location>
        <begin position="29"/>
        <end position="49"/>
    </location>
</feature>
<dbReference type="Gene3D" id="1.10.3730.20">
    <property type="match status" value="1"/>
</dbReference>
<organism evidence="8 9">
    <name type="scientific">Megamonas hypermegale</name>
    <dbReference type="NCBI Taxonomy" id="158847"/>
    <lineage>
        <taxon>Bacteria</taxon>
        <taxon>Bacillati</taxon>
        <taxon>Bacillota</taxon>
        <taxon>Negativicutes</taxon>
        <taxon>Selenomonadales</taxon>
        <taxon>Selenomonadaceae</taxon>
        <taxon>Megamonas</taxon>
    </lineage>
</organism>
<evidence type="ECO:0000256" key="1">
    <source>
        <dbReference type="ARBA" id="ARBA00004141"/>
    </source>
</evidence>
<feature type="non-terminal residue" evidence="8">
    <location>
        <position position="1"/>
    </location>
</feature>
<dbReference type="InterPro" id="IPR050638">
    <property type="entry name" value="AA-Vitamin_Transporters"/>
</dbReference>
<evidence type="ECO:0000256" key="5">
    <source>
        <dbReference type="ARBA" id="ARBA00023136"/>
    </source>
</evidence>
<feature type="domain" description="EamA" evidence="7">
    <location>
        <begin position="3"/>
        <end position="99"/>
    </location>
</feature>
<dbReference type="PANTHER" id="PTHR32322:SF2">
    <property type="entry name" value="EAMA DOMAIN-CONTAINING PROTEIN"/>
    <property type="match status" value="1"/>
</dbReference>
<evidence type="ECO:0000259" key="7">
    <source>
        <dbReference type="Pfam" id="PF00892"/>
    </source>
</evidence>
<dbReference type="InterPro" id="IPR000620">
    <property type="entry name" value="EamA_dom"/>
</dbReference>
<dbReference type="Proteomes" id="UP000780768">
    <property type="component" value="Unassembled WGS sequence"/>
</dbReference>
<accession>A0A921L8H8</accession>
<evidence type="ECO:0000256" key="4">
    <source>
        <dbReference type="ARBA" id="ARBA00022989"/>
    </source>
</evidence>
<keyword evidence="4 6" id="KW-1133">Transmembrane helix</keyword>
<evidence type="ECO:0000256" key="3">
    <source>
        <dbReference type="ARBA" id="ARBA00022692"/>
    </source>
</evidence>
<reference evidence="8" key="1">
    <citation type="journal article" date="2021" name="PeerJ">
        <title>Extensive microbial diversity within the chicken gut microbiome revealed by metagenomics and culture.</title>
        <authorList>
            <person name="Gilroy R."/>
            <person name="Ravi A."/>
            <person name="Getino M."/>
            <person name="Pursley I."/>
            <person name="Horton D.L."/>
            <person name="Alikhan N.F."/>
            <person name="Baker D."/>
            <person name="Gharbi K."/>
            <person name="Hall N."/>
            <person name="Watson M."/>
            <person name="Adriaenssens E.M."/>
            <person name="Foster-Nyarko E."/>
            <person name="Jarju S."/>
            <person name="Secka A."/>
            <person name="Antonio M."/>
            <person name="Oren A."/>
            <person name="Chaudhuri R.R."/>
            <person name="La Ragione R."/>
            <person name="Hildebrand F."/>
            <person name="Pallen M.J."/>
        </authorList>
    </citation>
    <scope>NUCLEOTIDE SEQUENCE</scope>
    <source>
        <strain evidence="8">7318</strain>
    </source>
</reference>
<dbReference type="GO" id="GO:0016020">
    <property type="term" value="C:membrane"/>
    <property type="evidence" value="ECO:0007669"/>
    <property type="project" value="UniProtKB-SubCell"/>
</dbReference>
<dbReference type="PANTHER" id="PTHR32322">
    <property type="entry name" value="INNER MEMBRANE TRANSPORTER"/>
    <property type="match status" value="1"/>
</dbReference>
<evidence type="ECO:0000256" key="2">
    <source>
        <dbReference type="ARBA" id="ARBA00007362"/>
    </source>
</evidence>
<reference evidence="8" key="2">
    <citation type="submission" date="2021-09" db="EMBL/GenBank/DDBJ databases">
        <authorList>
            <person name="Gilroy R."/>
        </authorList>
    </citation>
    <scope>NUCLEOTIDE SEQUENCE</scope>
    <source>
        <strain evidence="8">7318</strain>
    </source>
</reference>
<dbReference type="EMBL" id="DYVR01000254">
    <property type="protein sequence ID" value="HJF85798.1"/>
    <property type="molecule type" value="Genomic_DNA"/>
</dbReference>
<dbReference type="InterPro" id="IPR037185">
    <property type="entry name" value="EmrE-like"/>
</dbReference>
<feature type="transmembrane region" description="Helical" evidence="6">
    <location>
        <begin position="61"/>
        <end position="78"/>
    </location>
</feature>
<protein>
    <submittedName>
        <fullName evidence="8">DMT family transporter</fullName>
    </submittedName>
</protein>
<dbReference type="Pfam" id="PF00892">
    <property type="entry name" value="EamA"/>
    <property type="match status" value="1"/>
</dbReference>
<name>A0A921L8H8_9FIRM</name>
<evidence type="ECO:0000256" key="6">
    <source>
        <dbReference type="SAM" id="Phobius"/>
    </source>
</evidence>
<comment type="subcellular location">
    <subcellularLocation>
        <location evidence="1">Membrane</location>
        <topology evidence="1">Multi-pass membrane protein</topology>
    </subcellularLocation>
</comment>
<sequence length="107" mass="11640">AYGIIFMLPIACYDGFDVSADLCLKPVNLFNLLYLGIGASALCFVLWNWAVKLLGAVKSSVYIYLTPVITVATAYIVLDEQLALVALCGVFLTLAGLIVSQYKELKK</sequence>
<proteinExistence type="inferred from homology"/>
<comment type="caution">
    <text evidence="8">The sequence shown here is derived from an EMBL/GenBank/DDBJ whole genome shotgun (WGS) entry which is preliminary data.</text>
</comment>